<reference evidence="2" key="1">
    <citation type="journal article" date="2014" name="Int. J. Syst. Evol. Microbiol.">
        <title>Complete genome sequence of Corynebacterium casei LMG S-19264T (=DSM 44701T), isolated from a smear-ripened cheese.</title>
        <authorList>
            <consortium name="US DOE Joint Genome Institute (JGI-PGF)"/>
            <person name="Walter F."/>
            <person name="Albersmeier A."/>
            <person name="Kalinowski J."/>
            <person name="Ruckert C."/>
        </authorList>
    </citation>
    <scope>NUCLEOTIDE SEQUENCE</scope>
    <source>
        <strain evidence="2">CGMCC 1.12214</strain>
    </source>
</reference>
<evidence type="ECO:0000313" key="3">
    <source>
        <dbReference type="Proteomes" id="UP000603912"/>
    </source>
</evidence>
<dbReference type="PANTHER" id="PTHR20935:SF1">
    <property type="entry name" value="SLL1549 PROTEIN"/>
    <property type="match status" value="1"/>
</dbReference>
<protein>
    <submittedName>
        <fullName evidence="2">Phosphoglycerate mutase</fullName>
    </submittedName>
</protein>
<organism evidence="2 3">
    <name type="scientific">Alsobacter metallidurans</name>
    <dbReference type="NCBI Taxonomy" id="340221"/>
    <lineage>
        <taxon>Bacteria</taxon>
        <taxon>Pseudomonadati</taxon>
        <taxon>Pseudomonadota</taxon>
        <taxon>Alphaproteobacteria</taxon>
        <taxon>Hyphomicrobiales</taxon>
        <taxon>Alsobacteraceae</taxon>
        <taxon>Alsobacter</taxon>
    </lineage>
</organism>
<dbReference type="Gene3D" id="3.40.50.1240">
    <property type="entry name" value="Phosphoglycerate mutase-like"/>
    <property type="match status" value="1"/>
</dbReference>
<evidence type="ECO:0000256" key="1">
    <source>
        <dbReference type="ARBA" id="ARBA00022801"/>
    </source>
</evidence>
<keyword evidence="1" id="KW-0378">Hydrolase</keyword>
<dbReference type="RefSeq" id="WP_188518944.1">
    <property type="nucleotide sequence ID" value="NZ_BMES01000002.1"/>
</dbReference>
<accession>A0A917IAN2</accession>
<dbReference type="InterPro" id="IPR013078">
    <property type="entry name" value="His_Pase_superF_clade-1"/>
</dbReference>
<dbReference type="SUPFAM" id="SSF53254">
    <property type="entry name" value="Phosphoglycerate mutase-like"/>
    <property type="match status" value="1"/>
</dbReference>
<evidence type="ECO:0000313" key="2">
    <source>
        <dbReference type="EMBL" id="GGH26607.1"/>
    </source>
</evidence>
<dbReference type="Proteomes" id="UP000603912">
    <property type="component" value="Unassembled WGS sequence"/>
</dbReference>
<dbReference type="InterPro" id="IPR029033">
    <property type="entry name" value="His_PPase_superfam"/>
</dbReference>
<dbReference type="InterPro" id="IPR051021">
    <property type="entry name" value="Mito_Ser/Thr_phosphatase"/>
</dbReference>
<comment type="caution">
    <text evidence="2">The sequence shown here is derived from an EMBL/GenBank/DDBJ whole genome shotgun (WGS) entry which is preliminary data.</text>
</comment>
<dbReference type="GO" id="GO:0016787">
    <property type="term" value="F:hydrolase activity"/>
    <property type="evidence" value="ECO:0007669"/>
    <property type="project" value="UniProtKB-KW"/>
</dbReference>
<dbReference type="EMBL" id="BMES01000002">
    <property type="protein sequence ID" value="GGH26607.1"/>
    <property type="molecule type" value="Genomic_DNA"/>
</dbReference>
<keyword evidence="3" id="KW-1185">Reference proteome</keyword>
<gene>
    <name evidence="2" type="ORF">GCM10007036_34520</name>
</gene>
<name>A0A917IAN2_9HYPH</name>
<dbReference type="AlphaFoldDB" id="A0A917IAN2"/>
<dbReference type="CDD" id="cd07067">
    <property type="entry name" value="HP_PGM_like"/>
    <property type="match status" value="1"/>
</dbReference>
<reference evidence="2" key="2">
    <citation type="submission" date="2020-09" db="EMBL/GenBank/DDBJ databases">
        <authorList>
            <person name="Sun Q."/>
            <person name="Zhou Y."/>
        </authorList>
    </citation>
    <scope>NUCLEOTIDE SEQUENCE</scope>
    <source>
        <strain evidence="2">CGMCC 1.12214</strain>
    </source>
</reference>
<dbReference type="Pfam" id="PF00300">
    <property type="entry name" value="His_Phos_1"/>
    <property type="match status" value="1"/>
</dbReference>
<proteinExistence type="predicted"/>
<sequence length="170" mass="18328">MRRLIIFRHAKAVPHGAAPDFDRALAERGLADAAGTGRYLAEEHLLPDVALVSPSLRTRQTWAQAALAVGETPVVTDERIYEALPDDLLAVVRAADPKARTAVLVGHNPGMAEFARALAGHGDRYAFSRLRGGFPTSAIAVLDFPVDEWSEISFGKGRLDRFVTPGSAED</sequence>
<dbReference type="PANTHER" id="PTHR20935">
    <property type="entry name" value="PHOSPHOGLYCERATE MUTASE-RELATED"/>
    <property type="match status" value="1"/>
</dbReference>